<organism evidence="3">
    <name type="scientific">marine metagenome</name>
    <dbReference type="NCBI Taxonomy" id="408172"/>
    <lineage>
        <taxon>unclassified sequences</taxon>
        <taxon>metagenomes</taxon>
        <taxon>ecological metagenomes</taxon>
    </lineage>
</organism>
<dbReference type="NCBIfam" id="TIGR00277">
    <property type="entry name" value="HDIG"/>
    <property type="match status" value="1"/>
</dbReference>
<dbReference type="InterPro" id="IPR006674">
    <property type="entry name" value="HD_domain"/>
</dbReference>
<sequence>AVLLHDIGKPSTSSVGTDGRIHFYGHEKIGAEMAETILERLRFSRKQVDEIAFAVRHHMQFKDVPRMRKATLRRLLLRPTFALEREHHRIDCLASHGRLDNLEILDAEQTALDEQPALIPPLVTGHDLLALGIPGDSAMGELLEDIRDRQLAEEFTTREEALAWAKEKAAQ</sequence>
<dbReference type="Pfam" id="PF01966">
    <property type="entry name" value="HD"/>
    <property type="match status" value="1"/>
</dbReference>
<dbReference type="SUPFAM" id="SSF81891">
    <property type="entry name" value="Poly A polymerase C-terminal region-like"/>
    <property type="match status" value="1"/>
</dbReference>
<dbReference type="PROSITE" id="PS51831">
    <property type="entry name" value="HD"/>
    <property type="match status" value="1"/>
</dbReference>
<feature type="non-terminal residue" evidence="3">
    <location>
        <position position="1"/>
    </location>
</feature>
<gene>
    <name evidence="3" type="ORF">METZ01_LOCUS358591</name>
</gene>
<dbReference type="PANTHER" id="PTHR47545:SF1">
    <property type="entry name" value="MULTIFUNCTIONAL CCA PROTEIN"/>
    <property type="match status" value="1"/>
</dbReference>
<reference evidence="3" key="1">
    <citation type="submission" date="2018-05" db="EMBL/GenBank/DDBJ databases">
        <authorList>
            <person name="Lanie J.A."/>
            <person name="Ng W.-L."/>
            <person name="Kazmierczak K.M."/>
            <person name="Andrzejewski T.M."/>
            <person name="Davidsen T.M."/>
            <person name="Wayne K.J."/>
            <person name="Tettelin H."/>
            <person name="Glass J.I."/>
            <person name="Rusch D."/>
            <person name="Podicherti R."/>
            <person name="Tsui H.-C.T."/>
            <person name="Winkler M.E."/>
        </authorList>
    </citation>
    <scope>NUCLEOTIDE SEQUENCE</scope>
</reference>
<dbReference type="EMBL" id="UINC01126938">
    <property type="protein sequence ID" value="SVD05737.1"/>
    <property type="molecule type" value="Genomic_DNA"/>
</dbReference>
<evidence type="ECO:0000313" key="3">
    <source>
        <dbReference type="EMBL" id="SVD05737.1"/>
    </source>
</evidence>
<dbReference type="AlphaFoldDB" id="A0A382S939"/>
<dbReference type="CDD" id="cd00077">
    <property type="entry name" value="HDc"/>
    <property type="match status" value="1"/>
</dbReference>
<dbReference type="InterPro" id="IPR006675">
    <property type="entry name" value="HDIG_dom"/>
</dbReference>
<name>A0A382S939_9ZZZZ</name>
<keyword evidence="1" id="KW-0547">Nucleotide-binding</keyword>
<accession>A0A382S939</accession>
<dbReference type="Gene3D" id="1.10.3090.10">
    <property type="entry name" value="cca-adding enzyme, domain 2"/>
    <property type="match status" value="1"/>
</dbReference>
<dbReference type="InterPro" id="IPR003607">
    <property type="entry name" value="HD/PDEase_dom"/>
</dbReference>
<dbReference type="PANTHER" id="PTHR47545">
    <property type="entry name" value="MULTIFUNCTIONAL CCA PROTEIN"/>
    <property type="match status" value="1"/>
</dbReference>
<evidence type="ECO:0000259" key="2">
    <source>
        <dbReference type="PROSITE" id="PS51831"/>
    </source>
</evidence>
<feature type="domain" description="HD" evidence="2">
    <location>
        <begin position="1"/>
        <end position="82"/>
    </location>
</feature>
<dbReference type="GO" id="GO:0000166">
    <property type="term" value="F:nucleotide binding"/>
    <property type="evidence" value="ECO:0007669"/>
    <property type="project" value="UniProtKB-KW"/>
</dbReference>
<protein>
    <recommendedName>
        <fullName evidence="2">HD domain-containing protein</fullName>
    </recommendedName>
</protein>
<dbReference type="InterPro" id="IPR050124">
    <property type="entry name" value="tRNA_CCA-adding_enzyme"/>
</dbReference>
<proteinExistence type="predicted"/>
<evidence type="ECO:0000256" key="1">
    <source>
        <dbReference type="ARBA" id="ARBA00022741"/>
    </source>
</evidence>